<dbReference type="Proteomes" id="UP001270362">
    <property type="component" value="Unassembled WGS sequence"/>
</dbReference>
<evidence type="ECO:0000256" key="1">
    <source>
        <dbReference type="SAM" id="Phobius"/>
    </source>
</evidence>
<dbReference type="EMBL" id="JAULSO010000002">
    <property type="protein sequence ID" value="KAK3690492.1"/>
    <property type="molecule type" value="Genomic_DNA"/>
</dbReference>
<accession>A0AAE0XDD4</accession>
<dbReference type="InterPro" id="IPR052337">
    <property type="entry name" value="SAT4-like"/>
</dbReference>
<reference evidence="2" key="2">
    <citation type="submission" date="2023-06" db="EMBL/GenBank/DDBJ databases">
        <authorList>
            <consortium name="Lawrence Berkeley National Laboratory"/>
            <person name="Haridas S."/>
            <person name="Hensen N."/>
            <person name="Bonometti L."/>
            <person name="Westerberg I."/>
            <person name="Brannstrom I.O."/>
            <person name="Guillou S."/>
            <person name="Cros-Aarteil S."/>
            <person name="Calhoun S."/>
            <person name="Kuo A."/>
            <person name="Mondo S."/>
            <person name="Pangilinan J."/>
            <person name="Riley R."/>
            <person name="Labutti K."/>
            <person name="Andreopoulos B."/>
            <person name="Lipzen A."/>
            <person name="Chen C."/>
            <person name="Yanf M."/>
            <person name="Daum C."/>
            <person name="Ng V."/>
            <person name="Clum A."/>
            <person name="Steindorff A."/>
            <person name="Ohm R."/>
            <person name="Martin F."/>
            <person name="Silar P."/>
            <person name="Natvig D."/>
            <person name="Lalanne C."/>
            <person name="Gautier V."/>
            <person name="Ament-Velasquez S.L."/>
            <person name="Kruys A."/>
            <person name="Hutchinson M.I."/>
            <person name="Powell A.J."/>
            <person name="Barry K."/>
            <person name="Miller A.N."/>
            <person name="Grigoriev I.V."/>
            <person name="Debuchy R."/>
            <person name="Gladieux P."/>
            <person name="Thoren M.H."/>
            <person name="Johannesson H."/>
        </authorList>
    </citation>
    <scope>NUCLEOTIDE SEQUENCE</scope>
    <source>
        <strain evidence="2">CBS 314.62</strain>
    </source>
</reference>
<organism evidence="2 3">
    <name type="scientific">Podospora appendiculata</name>
    <dbReference type="NCBI Taxonomy" id="314037"/>
    <lineage>
        <taxon>Eukaryota</taxon>
        <taxon>Fungi</taxon>
        <taxon>Dikarya</taxon>
        <taxon>Ascomycota</taxon>
        <taxon>Pezizomycotina</taxon>
        <taxon>Sordariomycetes</taxon>
        <taxon>Sordariomycetidae</taxon>
        <taxon>Sordariales</taxon>
        <taxon>Podosporaceae</taxon>
        <taxon>Podospora</taxon>
    </lineage>
</organism>
<keyword evidence="1" id="KW-1133">Transmembrane helix</keyword>
<dbReference type="PANTHER" id="PTHR33048">
    <property type="entry name" value="PTH11-LIKE INTEGRAL MEMBRANE PROTEIN (AFU_ORTHOLOGUE AFUA_5G11245)"/>
    <property type="match status" value="1"/>
</dbReference>
<proteinExistence type="predicted"/>
<name>A0AAE0XDD4_9PEZI</name>
<dbReference type="AlphaFoldDB" id="A0AAE0XDD4"/>
<keyword evidence="1" id="KW-0812">Transmembrane</keyword>
<dbReference type="PANTHER" id="PTHR33048:SF155">
    <property type="entry name" value="INTEGRAL MEMBRANE PROTEIN"/>
    <property type="match status" value="1"/>
</dbReference>
<gene>
    <name evidence="2" type="ORF">B0T22DRAFT_441878</name>
</gene>
<feature type="transmembrane region" description="Helical" evidence="1">
    <location>
        <begin position="12"/>
        <end position="31"/>
    </location>
</feature>
<keyword evidence="1" id="KW-0472">Membrane</keyword>
<evidence type="ECO:0008006" key="4">
    <source>
        <dbReference type="Google" id="ProtNLM"/>
    </source>
</evidence>
<comment type="caution">
    <text evidence="2">The sequence shown here is derived from an EMBL/GenBank/DDBJ whole genome shotgun (WGS) entry which is preliminary data.</text>
</comment>
<protein>
    <recommendedName>
        <fullName evidence="4">Integral membrane protein</fullName>
    </recommendedName>
</protein>
<evidence type="ECO:0000313" key="2">
    <source>
        <dbReference type="EMBL" id="KAK3690492.1"/>
    </source>
</evidence>
<keyword evidence="3" id="KW-1185">Reference proteome</keyword>
<sequence length="292" mass="31614">MAAKTRGAELVLIVWCSTFAALVAVITRLLARVRARSLGWEDTFIFLALLSKALMLNLIACPFGVMAYSFPNIAIALQMDRVLAPNHLRSIAIRILAMGHCLVAAVSCILLFTQCLPTEHLWNSSTPATCLPTGVLASYCYFVGVITATIKERLVAAVCSVVKTSKFNEMADVQDYTYDTVDLTIWAIVPSVEASVIIIAASAPSIWPLLFPSAHTKTGKQFYRLPATPFTQQFASTGSLVPSAHVPACVLTGNADLEIGELEGGTIGMAITCDFMWNEGLIRALPPLYRRS</sequence>
<reference evidence="2" key="1">
    <citation type="journal article" date="2023" name="Mol. Phylogenet. Evol.">
        <title>Genome-scale phylogeny and comparative genomics of the fungal order Sordariales.</title>
        <authorList>
            <person name="Hensen N."/>
            <person name="Bonometti L."/>
            <person name="Westerberg I."/>
            <person name="Brannstrom I.O."/>
            <person name="Guillou S."/>
            <person name="Cros-Aarteil S."/>
            <person name="Calhoun S."/>
            <person name="Haridas S."/>
            <person name="Kuo A."/>
            <person name="Mondo S."/>
            <person name="Pangilinan J."/>
            <person name="Riley R."/>
            <person name="LaButti K."/>
            <person name="Andreopoulos B."/>
            <person name="Lipzen A."/>
            <person name="Chen C."/>
            <person name="Yan M."/>
            <person name="Daum C."/>
            <person name="Ng V."/>
            <person name="Clum A."/>
            <person name="Steindorff A."/>
            <person name="Ohm R.A."/>
            <person name="Martin F."/>
            <person name="Silar P."/>
            <person name="Natvig D.O."/>
            <person name="Lalanne C."/>
            <person name="Gautier V."/>
            <person name="Ament-Velasquez S.L."/>
            <person name="Kruys A."/>
            <person name="Hutchinson M.I."/>
            <person name="Powell A.J."/>
            <person name="Barry K."/>
            <person name="Miller A.N."/>
            <person name="Grigoriev I.V."/>
            <person name="Debuchy R."/>
            <person name="Gladieux P."/>
            <person name="Hiltunen Thoren M."/>
            <person name="Johannesson H."/>
        </authorList>
    </citation>
    <scope>NUCLEOTIDE SEQUENCE</scope>
    <source>
        <strain evidence="2">CBS 314.62</strain>
    </source>
</reference>
<feature type="transmembrane region" description="Helical" evidence="1">
    <location>
        <begin position="43"/>
        <end position="70"/>
    </location>
</feature>
<feature type="transmembrane region" description="Helical" evidence="1">
    <location>
        <begin position="91"/>
        <end position="112"/>
    </location>
</feature>
<evidence type="ECO:0000313" key="3">
    <source>
        <dbReference type="Proteomes" id="UP001270362"/>
    </source>
</evidence>